<feature type="binding site" evidence="8">
    <location>
        <position position="94"/>
    </location>
    <ligand>
        <name>ATP</name>
        <dbReference type="ChEBI" id="CHEBI:30616"/>
    </ligand>
</feature>
<evidence type="ECO:0000256" key="5">
    <source>
        <dbReference type="ARBA" id="ARBA00022741"/>
    </source>
</evidence>
<dbReference type="EC" id="2.7.7.108" evidence="8"/>
<dbReference type="GO" id="GO:0000287">
    <property type="term" value="F:magnesium ion binding"/>
    <property type="evidence" value="ECO:0007669"/>
    <property type="project" value="UniProtKB-UniRule"/>
</dbReference>
<comment type="catalytic activity">
    <reaction evidence="8">
        <text>L-threonyl-[protein] + ATP = 3-O-(5'-adenylyl)-L-threonyl-[protein] + diphosphate</text>
        <dbReference type="Rhea" id="RHEA:54292"/>
        <dbReference type="Rhea" id="RHEA-COMP:11060"/>
        <dbReference type="Rhea" id="RHEA-COMP:13847"/>
        <dbReference type="ChEBI" id="CHEBI:30013"/>
        <dbReference type="ChEBI" id="CHEBI:30616"/>
        <dbReference type="ChEBI" id="CHEBI:33019"/>
        <dbReference type="ChEBI" id="CHEBI:138113"/>
        <dbReference type="EC" id="2.7.7.108"/>
    </reaction>
</comment>
<dbReference type="NCBIfam" id="NF000658">
    <property type="entry name" value="PRK00029.1"/>
    <property type="match status" value="1"/>
</dbReference>
<feature type="binding site" evidence="8">
    <location>
        <position position="257"/>
    </location>
    <ligand>
        <name>Mg(2+)</name>
        <dbReference type="ChEBI" id="CHEBI:18420"/>
    </ligand>
</feature>
<comment type="catalytic activity">
    <reaction evidence="8">
        <text>L-seryl-[protein] + ATP = 3-O-(5'-adenylyl)-L-seryl-[protein] + diphosphate</text>
        <dbReference type="Rhea" id="RHEA:58120"/>
        <dbReference type="Rhea" id="RHEA-COMP:9863"/>
        <dbReference type="Rhea" id="RHEA-COMP:15073"/>
        <dbReference type="ChEBI" id="CHEBI:29999"/>
        <dbReference type="ChEBI" id="CHEBI:30616"/>
        <dbReference type="ChEBI" id="CHEBI:33019"/>
        <dbReference type="ChEBI" id="CHEBI:142516"/>
        <dbReference type="EC" id="2.7.7.108"/>
    </reaction>
</comment>
<name>A0A7X3CSP0_9BACL</name>
<comment type="cofactor">
    <cofactor evidence="8">
        <name>Mg(2+)</name>
        <dbReference type="ChEBI" id="CHEBI:18420"/>
    </cofactor>
    <cofactor evidence="8">
        <name>Mn(2+)</name>
        <dbReference type="ChEBI" id="CHEBI:29035"/>
    </cofactor>
</comment>
<dbReference type="RefSeq" id="WP_054797585.1">
    <property type="nucleotide sequence ID" value="NZ_JARTHJ010000024.1"/>
</dbReference>
<dbReference type="AlphaFoldDB" id="A0A7X3CSP0"/>
<accession>A0A7X3CSP0</accession>
<evidence type="ECO:0000256" key="7">
    <source>
        <dbReference type="ARBA" id="ARBA00022842"/>
    </source>
</evidence>
<dbReference type="Pfam" id="PF02696">
    <property type="entry name" value="SelO"/>
    <property type="match status" value="1"/>
</dbReference>
<feature type="active site" description="Proton acceptor" evidence="8">
    <location>
        <position position="256"/>
    </location>
</feature>
<comment type="function">
    <text evidence="8">Nucleotidyltransferase involved in the post-translational modification of proteins. It can catalyze the addition of adenosine monophosphate (AMP) or uridine monophosphate (UMP) to a protein, resulting in modifications known as AMPylation and UMPylation.</text>
</comment>
<evidence type="ECO:0000256" key="2">
    <source>
        <dbReference type="ARBA" id="ARBA00022679"/>
    </source>
</evidence>
<dbReference type="PANTHER" id="PTHR12153:SF15">
    <property type="entry name" value="PROTEIN ADENYLYLTRANSFERASE SELO, MITOCHONDRIAL"/>
    <property type="match status" value="1"/>
</dbReference>
<evidence type="ECO:0000256" key="8">
    <source>
        <dbReference type="HAMAP-Rule" id="MF_00692"/>
    </source>
</evidence>
<comment type="catalytic activity">
    <reaction evidence="8">
        <text>L-histidyl-[protein] + UTP = N(tele)-(5'-uridylyl)-L-histidyl-[protein] + diphosphate</text>
        <dbReference type="Rhea" id="RHEA:83891"/>
        <dbReference type="Rhea" id="RHEA-COMP:9745"/>
        <dbReference type="Rhea" id="RHEA-COMP:20239"/>
        <dbReference type="ChEBI" id="CHEBI:29979"/>
        <dbReference type="ChEBI" id="CHEBI:33019"/>
        <dbReference type="ChEBI" id="CHEBI:46398"/>
        <dbReference type="ChEBI" id="CHEBI:233474"/>
    </reaction>
</comment>
<comment type="catalytic activity">
    <reaction evidence="8">
        <text>L-tyrosyl-[protein] + UTP = O-(5'-uridylyl)-L-tyrosyl-[protein] + diphosphate</text>
        <dbReference type="Rhea" id="RHEA:83887"/>
        <dbReference type="Rhea" id="RHEA-COMP:10136"/>
        <dbReference type="Rhea" id="RHEA-COMP:20238"/>
        <dbReference type="ChEBI" id="CHEBI:33019"/>
        <dbReference type="ChEBI" id="CHEBI:46398"/>
        <dbReference type="ChEBI" id="CHEBI:46858"/>
        <dbReference type="ChEBI" id="CHEBI:90602"/>
    </reaction>
</comment>
<dbReference type="EMBL" id="WNZX01000006">
    <property type="protein sequence ID" value="MUG70961.1"/>
    <property type="molecule type" value="Genomic_DNA"/>
</dbReference>
<evidence type="ECO:0000256" key="4">
    <source>
        <dbReference type="ARBA" id="ARBA00022723"/>
    </source>
</evidence>
<dbReference type="GO" id="GO:0030145">
    <property type="term" value="F:manganese ion binding"/>
    <property type="evidence" value="ECO:0007669"/>
    <property type="project" value="UniProtKB-UniRule"/>
</dbReference>
<feature type="binding site" evidence="8">
    <location>
        <position position="96"/>
    </location>
    <ligand>
        <name>ATP</name>
        <dbReference type="ChEBI" id="CHEBI:30616"/>
    </ligand>
</feature>
<evidence type="ECO:0000256" key="3">
    <source>
        <dbReference type="ARBA" id="ARBA00022695"/>
    </source>
</evidence>
<keyword evidence="6 8" id="KW-0067">ATP-binding</keyword>
<evidence type="ECO:0000256" key="1">
    <source>
        <dbReference type="ARBA" id="ARBA00009747"/>
    </source>
</evidence>
<dbReference type="EC" id="2.7.7.-" evidence="8"/>
<dbReference type="PANTHER" id="PTHR12153">
    <property type="entry name" value="SELENOPROTEIN O"/>
    <property type="match status" value="1"/>
</dbReference>
<evidence type="ECO:0000313" key="9">
    <source>
        <dbReference type="EMBL" id="MUG70961.1"/>
    </source>
</evidence>
<keyword evidence="2 8" id="KW-0808">Transferase</keyword>
<keyword evidence="4 8" id="KW-0479">Metal-binding</keyword>
<feature type="binding site" evidence="8">
    <location>
        <position position="129"/>
    </location>
    <ligand>
        <name>ATP</name>
        <dbReference type="ChEBI" id="CHEBI:30616"/>
    </ligand>
</feature>
<dbReference type="InterPro" id="IPR003846">
    <property type="entry name" value="SelO"/>
</dbReference>
<comment type="catalytic activity">
    <reaction evidence="8">
        <text>L-tyrosyl-[protein] + ATP = O-(5'-adenylyl)-L-tyrosyl-[protein] + diphosphate</text>
        <dbReference type="Rhea" id="RHEA:54288"/>
        <dbReference type="Rhea" id="RHEA-COMP:10136"/>
        <dbReference type="Rhea" id="RHEA-COMP:13846"/>
        <dbReference type="ChEBI" id="CHEBI:30616"/>
        <dbReference type="ChEBI" id="CHEBI:33019"/>
        <dbReference type="ChEBI" id="CHEBI:46858"/>
        <dbReference type="ChEBI" id="CHEBI:83624"/>
        <dbReference type="EC" id="2.7.7.108"/>
    </reaction>
</comment>
<reference evidence="9 10" key="1">
    <citation type="submission" date="2019-11" db="EMBL/GenBank/DDBJ databases">
        <title>Draft genome sequences of five Paenibacillus species of dairy origin.</title>
        <authorList>
            <person name="Olajide A.M."/>
            <person name="Chen S."/>
            <person name="Lapointe G."/>
        </authorList>
    </citation>
    <scope>NUCLEOTIDE SEQUENCE [LARGE SCALE GENOMIC DNA]</scope>
    <source>
        <strain evidence="9 10">2CS3</strain>
    </source>
</reference>
<keyword evidence="8" id="KW-0464">Manganese</keyword>
<dbReference type="HAMAP" id="MF_00692">
    <property type="entry name" value="SelO"/>
    <property type="match status" value="1"/>
</dbReference>
<evidence type="ECO:0000313" key="10">
    <source>
        <dbReference type="Proteomes" id="UP000450917"/>
    </source>
</evidence>
<dbReference type="GO" id="GO:0005524">
    <property type="term" value="F:ATP binding"/>
    <property type="evidence" value="ECO:0007669"/>
    <property type="project" value="UniProtKB-UniRule"/>
</dbReference>
<comment type="similarity">
    <text evidence="1 8">Belongs to the SELO family.</text>
</comment>
<feature type="binding site" evidence="8">
    <location>
        <position position="266"/>
    </location>
    <ligand>
        <name>ATP</name>
        <dbReference type="ChEBI" id="CHEBI:30616"/>
    </ligand>
</feature>
<organism evidence="9 10">
    <name type="scientific">Paenibacillus validus</name>
    <dbReference type="NCBI Taxonomy" id="44253"/>
    <lineage>
        <taxon>Bacteria</taxon>
        <taxon>Bacillati</taxon>
        <taxon>Bacillota</taxon>
        <taxon>Bacilli</taxon>
        <taxon>Bacillales</taxon>
        <taxon>Paenibacillaceae</taxon>
        <taxon>Paenibacillus</taxon>
    </lineage>
</organism>
<feature type="binding site" evidence="8">
    <location>
        <position position="130"/>
    </location>
    <ligand>
        <name>ATP</name>
        <dbReference type="ChEBI" id="CHEBI:30616"/>
    </ligand>
</feature>
<feature type="binding site" evidence="8">
    <location>
        <position position="187"/>
    </location>
    <ligand>
        <name>ATP</name>
        <dbReference type="ChEBI" id="CHEBI:30616"/>
    </ligand>
</feature>
<keyword evidence="3 8" id="KW-0548">Nucleotidyltransferase</keyword>
<feature type="binding site" evidence="8">
    <location>
        <position position="266"/>
    </location>
    <ligand>
        <name>Mg(2+)</name>
        <dbReference type="ChEBI" id="CHEBI:18420"/>
    </ligand>
</feature>
<evidence type="ECO:0000256" key="6">
    <source>
        <dbReference type="ARBA" id="ARBA00022840"/>
    </source>
</evidence>
<dbReference type="GO" id="GO:0070733">
    <property type="term" value="F:AMPylase activity"/>
    <property type="evidence" value="ECO:0007669"/>
    <property type="project" value="UniProtKB-EC"/>
</dbReference>
<keyword evidence="5 8" id="KW-0547">Nucleotide-binding</keyword>
<dbReference type="Proteomes" id="UP000450917">
    <property type="component" value="Unassembled WGS sequence"/>
</dbReference>
<feature type="binding site" evidence="8">
    <location>
        <position position="97"/>
    </location>
    <ligand>
        <name>ATP</name>
        <dbReference type="ChEBI" id="CHEBI:30616"/>
    </ligand>
</feature>
<feature type="binding site" evidence="8">
    <location>
        <position position="180"/>
    </location>
    <ligand>
        <name>ATP</name>
        <dbReference type="ChEBI" id="CHEBI:30616"/>
    </ligand>
</feature>
<proteinExistence type="inferred from homology"/>
<protein>
    <recommendedName>
        <fullName evidence="8">Protein nucleotidyltransferase YdiU</fullName>
        <ecNumber evidence="8">2.7.7.-</ecNumber>
    </recommendedName>
    <alternativeName>
        <fullName evidence="8">Protein adenylyltransferase YdiU</fullName>
        <ecNumber evidence="8">2.7.7.108</ecNumber>
    </alternativeName>
    <alternativeName>
        <fullName evidence="8">Protein uridylyltransferase YdiU</fullName>
        <ecNumber evidence="8">2.7.7.-</ecNumber>
    </alternativeName>
</protein>
<keyword evidence="10" id="KW-1185">Reference proteome</keyword>
<gene>
    <name evidence="8" type="primary">ydiU</name>
    <name evidence="8" type="synonym">selO</name>
    <name evidence="9" type="ORF">GNP93_09740</name>
</gene>
<sequence length="491" mass="54736">MTKGKEIIETGWNFDNSYARLPESFFTVTNPTPVRSPKLIILNNPLATSLGLNVQALQSEDGVAVLAGNRIPEGALPLAQAYAGHQFGHFTMLGDGRALLLGEQITPFGERVDIQLKGSGRTPYSRRGDGRAALGPMLREYIISEAMHALGIATTRSLAVVTTGESVIRETDLSGAILTRVAASHLRVGTFQYVSKWGTAEDLRVLADYTLQRHFPDVDAAQNRYLFLLQEVIKRQAVLIAKWQLVGFIHGVMNTDNMAISGEAIDYGPCAFMDAYDPATVFSSIDTQGRYAYGNQPHIAAWNLARFAEALLPLLHENQEQAVELAQDAISNFTEWYHLNWLAGMRAKLGIFNEEIEDESLIEDLLSMMQKYRADYTNTFRSLTFDTAEDTVLFTTPEFAQWHELWQARLGRQQETKASSHQLMRNSNPALIPRNHRVEAALEAAVKQGDYSVMERLLDVLSSPYAHSPEQADYSTLPAQSNRPYRTFCGT</sequence>
<feature type="binding site" evidence="8">
    <location>
        <position position="117"/>
    </location>
    <ligand>
        <name>ATP</name>
        <dbReference type="ChEBI" id="CHEBI:30616"/>
    </ligand>
</feature>
<comment type="catalytic activity">
    <reaction evidence="8">
        <text>L-seryl-[protein] + UTP = O-(5'-uridylyl)-L-seryl-[protein] + diphosphate</text>
        <dbReference type="Rhea" id="RHEA:64604"/>
        <dbReference type="Rhea" id="RHEA-COMP:9863"/>
        <dbReference type="Rhea" id="RHEA-COMP:16635"/>
        <dbReference type="ChEBI" id="CHEBI:29999"/>
        <dbReference type="ChEBI" id="CHEBI:33019"/>
        <dbReference type="ChEBI" id="CHEBI:46398"/>
        <dbReference type="ChEBI" id="CHEBI:156051"/>
    </reaction>
</comment>
<comment type="caution">
    <text evidence="9">The sequence shown here is derived from an EMBL/GenBank/DDBJ whole genome shotgun (WGS) entry which is preliminary data.</text>
</comment>
<keyword evidence="7 8" id="KW-0460">Magnesium</keyword>